<feature type="compositionally biased region" description="Basic residues" evidence="8">
    <location>
        <begin position="65"/>
        <end position="74"/>
    </location>
</feature>
<evidence type="ECO:0000313" key="10">
    <source>
        <dbReference type="EMBL" id="VDM45638.1"/>
    </source>
</evidence>
<dbReference type="InterPro" id="IPR059039">
    <property type="entry name" value="ZNF380_CC"/>
</dbReference>
<dbReference type="Pfam" id="PF23406">
    <property type="entry name" value="ZNF380_CC"/>
    <property type="match status" value="1"/>
</dbReference>
<evidence type="ECO:0000256" key="2">
    <source>
        <dbReference type="ARBA" id="ARBA00022473"/>
    </source>
</evidence>
<feature type="coiled-coil region" evidence="7">
    <location>
        <begin position="156"/>
        <end position="193"/>
    </location>
</feature>
<feature type="region of interest" description="Disordered" evidence="8">
    <location>
        <begin position="219"/>
        <end position="257"/>
    </location>
</feature>
<dbReference type="PANTHER" id="PTHR13278:SF0">
    <property type="entry name" value="ZINC FINGER PROTEIN 830"/>
    <property type="match status" value="1"/>
</dbReference>
<dbReference type="AlphaFoldDB" id="A0A183V0P7"/>
<gene>
    <name evidence="10" type="ORF">TCNE_LOCUS14317</name>
</gene>
<dbReference type="Proteomes" id="UP000050794">
    <property type="component" value="Unassembled WGS sequence"/>
</dbReference>
<dbReference type="GO" id="GO:0044773">
    <property type="term" value="P:mitotic DNA damage checkpoint signaling"/>
    <property type="evidence" value="ECO:0007669"/>
    <property type="project" value="TreeGrafter"/>
</dbReference>
<sequence length="257" mass="29728">MSVPVVNVNPAIAKDMKNGNLLCMICNSQGLRSVTIFAFKVKSKIWTAHSNGRKHRENIELLKKRHAAAQKASKRPYAEEHPQPSSSLPVKKHREERIDHEIESFTPAQTPWQRGGKSNVSKLRRPIPKNVIEGVPEGFFDDEKLNSRVVETIEKQATMEQEYANFLSELNEAKQEEEEREDIEEQTSAIEHDIEHIDEQINHWKRVNRLELRRDEIYKSTTAKESEPTRTAKEMEVTSDDEEFDLDNPCSWRSKGI</sequence>
<keyword evidence="5" id="KW-0862">Zinc</keyword>
<evidence type="ECO:0000256" key="5">
    <source>
        <dbReference type="ARBA" id="ARBA00022833"/>
    </source>
</evidence>
<evidence type="ECO:0000313" key="11">
    <source>
        <dbReference type="Proteomes" id="UP000050794"/>
    </source>
</evidence>
<reference evidence="10 11" key="2">
    <citation type="submission" date="2018-11" db="EMBL/GenBank/DDBJ databases">
        <authorList>
            <consortium name="Pathogen Informatics"/>
        </authorList>
    </citation>
    <scope>NUCLEOTIDE SEQUENCE [LARGE SCALE GENOMIC DNA]</scope>
</reference>
<protein>
    <submittedName>
        <fullName evidence="12">Zinc finger protein 830</fullName>
    </submittedName>
</protein>
<dbReference type="WBParaSite" id="TCNE_0001431701-mRNA-1">
    <property type="protein sequence ID" value="TCNE_0001431701-mRNA-1"/>
    <property type="gene ID" value="TCNE_0001431701"/>
</dbReference>
<dbReference type="PANTHER" id="PTHR13278">
    <property type="entry name" value="ZINC FINGER PROTEIN 830"/>
    <property type="match status" value="1"/>
</dbReference>
<evidence type="ECO:0000256" key="1">
    <source>
        <dbReference type="ARBA" id="ARBA00004324"/>
    </source>
</evidence>
<keyword evidence="2" id="KW-0217">Developmental protein</keyword>
<feature type="compositionally biased region" description="Acidic residues" evidence="8">
    <location>
        <begin position="237"/>
        <end position="246"/>
    </location>
</feature>
<comment type="subcellular location">
    <subcellularLocation>
        <location evidence="1">Nucleus speckle</location>
    </subcellularLocation>
</comment>
<keyword evidence="6" id="KW-0539">Nucleus</keyword>
<feature type="domain" description="ZNF380 coiled-coil" evidence="9">
    <location>
        <begin position="135"/>
        <end position="215"/>
    </location>
</feature>
<accession>A0A183V0P7</accession>
<keyword evidence="7" id="KW-0175">Coiled coil</keyword>
<evidence type="ECO:0000256" key="4">
    <source>
        <dbReference type="ARBA" id="ARBA00022771"/>
    </source>
</evidence>
<keyword evidence="3" id="KW-0479">Metal-binding</keyword>
<evidence type="ECO:0000256" key="7">
    <source>
        <dbReference type="SAM" id="Coils"/>
    </source>
</evidence>
<feature type="compositionally biased region" description="Basic and acidic residues" evidence="8">
    <location>
        <begin position="219"/>
        <end position="236"/>
    </location>
</feature>
<evidence type="ECO:0000256" key="3">
    <source>
        <dbReference type="ARBA" id="ARBA00022723"/>
    </source>
</evidence>
<reference evidence="12" key="1">
    <citation type="submission" date="2016-06" db="UniProtKB">
        <authorList>
            <consortium name="WormBaseParasite"/>
        </authorList>
    </citation>
    <scope>IDENTIFICATION</scope>
</reference>
<feature type="region of interest" description="Disordered" evidence="8">
    <location>
        <begin position="65"/>
        <end position="95"/>
    </location>
</feature>
<dbReference type="InterPro" id="IPR040050">
    <property type="entry name" value="ZNF830-like"/>
</dbReference>
<dbReference type="GO" id="GO:0033260">
    <property type="term" value="P:nuclear DNA replication"/>
    <property type="evidence" value="ECO:0007669"/>
    <property type="project" value="TreeGrafter"/>
</dbReference>
<evidence type="ECO:0000313" key="12">
    <source>
        <dbReference type="WBParaSite" id="TCNE_0001431701-mRNA-1"/>
    </source>
</evidence>
<dbReference type="GO" id="GO:0008270">
    <property type="term" value="F:zinc ion binding"/>
    <property type="evidence" value="ECO:0007669"/>
    <property type="project" value="UniProtKB-KW"/>
</dbReference>
<dbReference type="GO" id="GO:0003676">
    <property type="term" value="F:nucleic acid binding"/>
    <property type="evidence" value="ECO:0007669"/>
    <property type="project" value="InterPro"/>
</dbReference>
<evidence type="ECO:0000256" key="6">
    <source>
        <dbReference type="ARBA" id="ARBA00023242"/>
    </source>
</evidence>
<keyword evidence="11" id="KW-1185">Reference proteome</keyword>
<evidence type="ECO:0000259" key="9">
    <source>
        <dbReference type="Pfam" id="PF23406"/>
    </source>
</evidence>
<evidence type="ECO:0000256" key="8">
    <source>
        <dbReference type="SAM" id="MobiDB-lite"/>
    </source>
</evidence>
<proteinExistence type="predicted"/>
<dbReference type="GO" id="GO:0005681">
    <property type="term" value="C:spliceosomal complex"/>
    <property type="evidence" value="ECO:0007669"/>
    <property type="project" value="InterPro"/>
</dbReference>
<dbReference type="GO" id="GO:0033314">
    <property type="term" value="P:mitotic DNA replication checkpoint signaling"/>
    <property type="evidence" value="ECO:0007669"/>
    <property type="project" value="TreeGrafter"/>
</dbReference>
<organism evidence="11 12">
    <name type="scientific">Toxocara canis</name>
    <name type="common">Canine roundworm</name>
    <dbReference type="NCBI Taxonomy" id="6265"/>
    <lineage>
        <taxon>Eukaryota</taxon>
        <taxon>Metazoa</taxon>
        <taxon>Ecdysozoa</taxon>
        <taxon>Nematoda</taxon>
        <taxon>Chromadorea</taxon>
        <taxon>Rhabditida</taxon>
        <taxon>Spirurina</taxon>
        <taxon>Ascaridomorpha</taxon>
        <taxon>Ascaridoidea</taxon>
        <taxon>Toxocaridae</taxon>
        <taxon>Toxocara</taxon>
    </lineage>
</organism>
<dbReference type="EMBL" id="UYWY01022182">
    <property type="protein sequence ID" value="VDM45638.1"/>
    <property type="molecule type" value="Genomic_DNA"/>
</dbReference>
<name>A0A183V0P7_TOXCA</name>
<keyword evidence="4" id="KW-0863">Zinc-finger</keyword>